<dbReference type="InterPro" id="IPR051035">
    <property type="entry name" value="Mito_inheritance_9"/>
</dbReference>
<evidence type="ECO:0000313" key="2">
    <source>
        <dbReference type="Proteomes" id="UP000024533"/>
    </source>
</evidence>
<gene>
    <name evidence="1" type="ORF">H109_07782</name>
</gene>
<dbReference type="STRING" id="1215338.A0A059IXV9"/>
<keyword evidence="2" id="KW-1185">Reference proteome</keyword>
<reference evidence="1 2" key="1">
    <citation type="submission" date="2014-02" db="EMBL/GenBank/DDBJ databases">
        <title>The Genome Sequence of Trichophyton interdigitale MR816.</title>
        <authorList>
            <consortium name="The Broad Institute Genomics Platform"/>
            <person name="Cuomo C.A."/>
            <person name="White T.C."/>
            <person name="Graser Y."/>
            <person name="Martinez-Rossi N."/>
            <person name="Heitman J."/>
            <person name="Young S.K."/>
            <person name="Zeng Q."/>
            <person name="Gargeya S."/>
            <person name="Abouelleil A."/>
            <person name="Alvarado L."/>
            <person name="Chapman S.B."/>
            <person name="Gainer-Dewar J."/>
            <person name="Goldberg J."/>
            <person name="Griggs A."/>
            <person name="Gujja S."/>
            <person name="Hansen M."/>
            <person name="Howarth C."/>
            <person name="Imamovic A."/>
            <person name="Larimer J."/>
            <person name="Martinez D."/>
            <person name="Murphy C."/>
            <person name="Pearson M.D."/>
            <person name="Persinoti G."/>
            <person name="Poon T."/>
            <person name="Priest M."/>
            <person name="Roberts A.D."/>
            <person name="Saif S."/>
            <person name="Shea T.D."/>
            <person name="Sykes S.N."/>
            <person name="Wortman J."/>
            <person name="Nusbaum C."/>
            <person name="Birren B."/>
        </authorList>
    </citation>
    <scope>NUCLEOTIDE SEQUENCE [LARGE SCALE GENOMIC DNA]</scope>
    <source>
        <strain evidence="1 2">MR816</strain>
    </source>
</reference>
<evidence type="ECO:0000313" key="1">
    <source>
        <dbReference type="EMBL" id="KDB20263.1"/>
    </source>
</evidence>
<dbReference type="InterPro" id="IPR011009">
    <property type="entry name" value="Kinase-like_dom_sf"/>
</dbReference>
<dbReference type="Proteomes" id="UP000024533">
    <property type="component" value="Unassembled WGS sequence"/>
</dbReference>
<dbReference type="PANTHER" id="PTHR36091">
    <property type="entry name" value="ALTERED INHERITANCE OF MITOCHONDRIA PROTEIN 9, MITOCHONDRIAL"/>
    <property type="match status" value="1"/>
</dbReference>
<comment type="caution">
    <text evidence="1">The sequence shown here is derived from an EMBL/GenBank/DDBJ whole genome shotgun (WGS) entry which is preliminary data.</text>
</comment>
<feature type="non-terminal residue" evidence="1">
    <location>
        <position position="1"/>
    </location>
</feature>
<dbReference type="AlphaFoldDB" id="A0A059IXV9"/>
<dbReference type="PANTHER" id="PTHR36091:SF2">
    <property type="entry name" value="AMINOGLYCOSIDE PHOSPHOTRANSFERASE DOMAIN-CONTAINING PROTEIN"/>
    <property type="match status" value="1"/>
</dbReference>
<sequence>AVTKHTGAEVINLTKLGEGGFNRVLAATLENGLQVVVKIPYPLSVPRRYATASEVATLAFLRLKGIPVPKVYG</sequence>
<dbReference type="SUPFAM" id="SSF56112">
    <property type="entry name" value="Protein kinase-like (PK-like)"/>
    <property type="match status" value="1"/>
</dbReference>
<dbReference type="GO" id="GO:0005739">
    <property type="term" value="C:mitochondrion"/>
    <property type="evidence" value="ECO:0007669"/>
    <property type="project" value="TreeGrafter"/>
</dbReference>
<organism evidence="1 2">
    <name type="scientific">Trichophyton interdigitale (strain MR816)</name>
    <dbReference type="NCBI Taxonomy" id="1215338"/>
    <lineage>
        <taxon>Eukaryota</taxon>
        <taxon>Fungi</taxon>
        <taxon>Dikarya</taxon>
        <taxon>Ascomycota</taxon>
        <taxon>Pezizomycotina</taxon>
        <taxon>Eurotiomycetes</taxon>
        <taxon>Eurotiomycetidae</taxon>
        <taxon>Onygenales</taxon>
        <taxon>Arthrodermataceae</taxon>
        <taxon>Trichophyton</taxon>
    </lineage>
</organism>
<name>A0A059IXV9_TRIIM</name>
<protein>
    <recommendedName>
        <fullName evidence="3">Aminoglycoside phosphotransferase domain-containing protein</fullName>
    </recommendedName>
</protein>
<dbReference type="OrthoDB" id="10003767at2759"/>
<dbReference type="HOGENOM" id="CLU_2711829_0_0_1"/>
<proteinExistence type="predicted"/>
<accession>A0A059IXV9</accession>
<evidence type="ECO:0008006" key="3">
    <source>
        <dbReference type="Google" id="ProtNLM"/>
    </source>
</evidence>
<dbReference type="EMBL" id="AOKY01000858">
    <property type="protein sequence ID" value="KDB20263.1"/>
    <property type="molecule type" value="Genomic_DNA"/>
</dbReference>
<dbReference type="Gene3D" id="3.30.200.20">
    <property type="entry name" value="Phosphorylase Kinase, domain 1"/>
    <property type="match status" value="1"/>
</dbReference>